<sequence>MCTHSHARKRSGDALTGTHSVRRFFLGSPVSRLVRVIPSWIETLFRLAAKSCTLKADAQGHMQNEATSSMQRIVKAHACKQLTLAVSALRNRKSITFLTTTCCGRTSQQAESPCETLVTTVLTNTLVIDEDFLNGSTELGDLRRLLAGFSEVNYTRPSSP</sequence>
<dbReference type="EMBL" id="ML995826">
    <property type="protein sequence ID" value="KAF2770418.1"/>
    <property type="molecule type" value="Genomic_DNA"/>
</dbReference>
<organism evidence="1 2">
    <name type="scientific">Teratosphaeria nubilosa</name>
    <dbReference type="NCBI Taxonomy" id="161662"/>
    <lineage>
        <taxon>Eukaryota</taxon>
        <taxon>Fungi</taxon>
        <taxon>Dikarya</taxon>
        <taxon>Ascomycota</taxon>
        <taxon>Pezizomycotina</taxon>
        <taxon>Dothideomycetes</taxon>
        <taxon>Dothideomycetidae</taxon>
        <taxon>Mycosphaerellales</taxon>
        <taxon>Teratosphaeriaceae</taxon>
        <taxon>Teratosphaeria</taxon>
    </lineage>
</organism>
<proteinExistence type="predicted"/>
<keyword evidence="2" id="KW-1185">Reference proteome</keyword>
<dbReference type="Proteomes" id="UP000799436">
    <property type="component" value="Unassembled WGS sequence"/>
</dbReference>
<reference evidence="1" key="1">
    <citation type="journal article" date="2020" name="Stud. Mycol.">
        <title>101 Dothideomycetes genomes: a test case for predicting lifestyles and emergence of pathogens.</title>
        <authorList>
            <person name="Haridas S."/>
            <person name="Albert R."/>
            <person name="Binder M."/>
            <person name="Bloem J."/>
            <person name="Labutti K."/>
            <person name="Salamov A."/>
            <person name="Andreopoulos B."/>
            <person name="Baker S."/>
            <person name="Barry K."/>
            <person name="Bills G."/>
            <person name="Bluhm B."/>
            <person name="Cannon C."/>
            <person name="Castanera R."/>
            <person name="Culley D."/>
            <person name="Daum C."/>
            <person name="Ezra D."/>
            <person name="Gonzalez J."/>
            <person name="Henrissat B."/>
            <person name="Kuo A."/>
            <person name="Liang C."/>
            <person name="Lipzen A."/>
            <person name="Lutzoni F."/>
            <person name="Magnuson J."/>
            <person name="Mondo S."/>
            <person name="Nolan M."/>
            <person name="Ohm R."/>
            <person name="Pangilinan J."/>
            <person name="Park H.-J."/>
            <person name="Ramirez L."/>
            <person name="Alfaro M."/>
            <person name="Sun H."/>
            <person name="Tritt A."/>
            <person name="Yoshinaga Y."/>
            <person name="Zwiers L.-H."/>
            <person name="Turgeon B."/>
            <person name="Goodwin S."/>
            <person name="Spatafora J."/>
            <person name="Crous P."/>
            <person name="Grigoriev I."/>
        </authorList>
    </citation>
    <scope>NUCLEOTIDE SEQUENCE</scope>
    <source>
        <strain evidence="1">CBS 116005</strain>
    </source>
</reference>
<name>A0A6G1LDB3_9PEZI</name>
<evidence type="ECO:0000313" key="2">
    <source>
        <dbReference type="Proteomes" id="UP000799436"/>
    </source>
</evidence>
<protein>
    <submittedName>
        <fullName evidence="1">Uncharacterized protein</fullName>
    </submittedName>
</protein>
<evidence type="ECO:0000313" key="1">
    <source>
        <dbReference type="EMBL" id="KAF2770418.1"/>
    </source>
</evidence>
<accession>A0A6G1LDB3</accession>
<gene>
    <name evidence="1" type="ORF">EJ03DRAFT_67507</name>
</gene>
<dbReference type="AlphaFoldDB" id="A0A6G1LDB3"/>